<dbReference type="PANTHER" id="PTHR10694:SF7">
    <property type="entry name" value="[HISTONE H3]-TRIMETHYL-L-LYSINE(9) DEMETHYLASE"/>
    <property type="match status" value="1"/>
</dbReference>
<dbReference type="GO" id="GO:0005634">
    <property type="term" value="C:nucleus"/>
    <property type="evidence" value="ECO:0007669"/>
    <property type="project" value="TreeGrafter"/>
</dbReference>
<organism evidence="4 5">
    <name type="scientific">Trichogramma brassicae</name>
    <dbReference type="NCBI Taxonomy" id="86971"/>
    <lineage>
        <taxon>Eukaryota</taxon>
        <taxon>Metazoa</taxon>
        <taxon>Ecdysozoa</taxon>
        <taxon>Arthropoda</taxon>
        <taxon>Hexapoda</taxon>
        <taxon>Insecta</taxon>
        <taxon>Pterygota</taxon>
        <taxon>Neoptera</taxon>
        <taxon>Endopterygota</taxon>
        <taxon>Hymenoptera</taxon>
        <taxon>Apocrita</taxon>
        <taxon>Proctotrupomorpha</taxon>
        <taxon>Chalcidoidea</taxon>
        <taxon>Trichogrammatidae</taxon>
        <taxon>Trichogramma</taxon>
    </lineage>
</organism>
<dbReference type="OrthoDB" id="9547406at2759"/>
<dbReference type="InterPro" id="IPR003349">
    <property type="entry name" value="JmjN"/>
</dbReference>
<feature type="compositionally biased region" description="Basic and acidic residues" evidence="1">
    <location>
        <begin position="393"/>
        <end position="403"/>
    </location>
</feature>
<dbReference type="InterPro" id="IPR003347">
    <property type="entry name" value="JmjC_dom"/>
</dbReference>
<name>A0A6H5I049_9HYME</name>
<dbReference type="SMART" id="SM00545">
    <property type="entry name" value="JmjN"/>
    <property type="match status" value="1"/>
</dbReference>
<evidence type="ECO:0000259" key="2">
    <source>
        <dbReference type="PROSITE" id="PS51183"/>
    </source>
</evidence>
<dbReference type="GO" id="GO:0032454">
    <property type="term" value="F:histone H3K9 demethylase activity"/>
    <property type="evidence" value="ECO:0007669"/>
    <property type="project" value="TreeGrafter"/>
</dbReference>
<dbReference type="AlphaFoldDB" id="A0A6H5I049"/>
<protein>
    <recommendedName>
        <fullName evidence="6">JmjC domain-containing protein</fullName>
    </recommendedName>
</protein>
<accession>A0A6H5I049</accession>
<dbReference type="SUPFAM" id="SSF51197">
    <property type="entry name" value="Clavaminate synthase-like"/>
    <property type="match status" value="1"/>
</dbReference>
<proteinExistence type="predicted"/>
<evidence type="ECO:0000313" key="5">
    <source>
        <dbReference type="Proteomes" id="UP000479190"/>
    </source>
</evidence>
<dbReference type="Pfam" id="PF02375">
    <property type="entry name" value="JmjN"/>
    <property type="match status" value="1"/>
</dbReference>
<feature type="region of interest" description="Disordered" evidence="1">
    <location>
        <begin position="382"/>
        <end position="403"/>
    </location>
</feature>
<dbReference type="GO" id="GO:0051864">
    <property type="term" value="F:histone H3K36 demethylase activity"/>
    <property type="evidence" value="ECO:0007669"/>
    <property type="project" value="TreeGrafter"/>
</dbReference>
<feature type="compositionally biased region" description="Basic residues" evidence="1">
    <location>
        <begin position="383"/>
        <end position="392"/>
    </location>
</feature>
<feature type="domain" description="JmjC" evidence="3">
    <location>
        <begin position="141"/>
        <end position="307"/>
    </location>
</feature>
<keyword evidence="5" id="KW-1185">Reference proteome</keyword>
<feature type="domain" description="JmjN" evidence="2">
    <location>
        <begin position="13"/>
        <end position="55"/>
    </location>
</feature>
<evidence type="ECO:0000313" key="4">
    <source>
        <dbReference type="EMBL" id="CAB0028624.1"/>
    </source>
</evidence>
<gene>
    <name evidence="4" type="ORF">TBRA_LOCUS779</name>
</gene>
<dbReference type="EMBL" id="CADCXV010000158">
    <property type="protein sequence ID" value="CAB0028624.1"/>
    <property type="molecule type" value="Genomic_DNA"/>
</dbReference>
<dbReference type="PANTHER" id="PTHR10694">
    <property type="entry name" value="LYSINE-SPECIFIC DEMETHYLASE"/>
    <property type="match status" value="1"/>
</dbReference>
<evidence type="ECO:0008006" key="6">
    <source>
        <dbReference type="Google" id="ProtNLM"/>
    </source>
</evidence>
<evidence type="ECO:0000256" key="1">
    <source>
        <dbReference type="SAM" id="MobiDB-lite"/>
    </source>
</evidence>
<dbReference type="GO" id="GO:0010468">
    <property type="term" value="P:regulation of gene expression"/>
    <property type="evidence" value="ECO:0007669"/>
    <property type="project" value="TreeGrafter"/>
</dbReference>
<evidence type="ECO:0000259" key="3">
    <source>
        <dbReference type="PROSITE" id="PS51184"/>
    </source>
</evidence>
<dbReference type="PROSITE" id="PS51183">
    <property type="entry name" value="JMJN"/>
    <property type="match status" value="1"/>
</dbReference>
<dbReference type="Gene3D" id="2.60.120.650">
    <property type="entry name" value="Cupin"/>
    <property type="match status" value="1"/>
</dbReference>
<dbReference type="Pfam" id="PF02373">
    <property type="entry name" value="JmjC"/>
    <property type="match status" value="1"/>
</dbReference>
<dbReference type="GO" id="GO:0000785">
    <property type="term" value="C:chromatin"/>
    <property type="evidence" value="ECO:0007669"/>
    <property type="project" value="TreeGrafter"/>
</dbReference>
<reference evidence="4 5" key="1">
    <citation type="submission" date="2020-02" db="EMBL/GenBank/DDBJ databases">
        <authorList>
            <person name="Ferguson B K."/>
        </authorList>
    </citation>
    <scope>NUCLEOTIDE SEQUENCE [LARGE SCALE GENOMIC DNA]</scope>
</reference>
<dbReference type="Proteomes" id="UP000479190">
    <property type="component" value="Unassembled WGS sequence"/>
</dbReference>
<dbReference type="PROSITE" id="PS51184">
    <property type="entry name" value="JMJC"/>
    <property type="match status" value="1"/>
</dbReference>
<sequence length="512" mass="59371">MSMPKKTLRHHNIQVFRPTMEQFKDFNGLIKHMEEKGAHRAGIAKIIPPPEWKPRKDNYNHEEIDKIVIPVPIKQNCEGDNGLYFVYNCVRKPMTVSKFKQMCENNIKTPKDHLLAEKCYWKNLQVNSPTYGADVSGTITDDDCKYFNIAKLGTILDIVEQDYQTKIEGVNTAYLYFGMYRSMFPWHTEDMDLYSINYIHFGAPKTWYAIPPEHGRRFERLAAAFFPQEAAKCQSFLRHKSTVISLDNIEKYGIPYDTIIQKENEIIITFPYGYHAGFNHGYNCAESTNFATERWIDFGKRATLCCCKSSEDVVKICMKTFVQRFQPEKFDQWCAGLDDGRHPEHHERSFAGPESLRIVLDEKNRSHRLIPKGPILQEINSSCHRRRPRSARRRDPADTDLRSGRQVDFGHIDAHLLGVEARVLGDVLSNVMERPAEAESVRSAGRAQQKQRHRYRDETILSPVHSDEVYYVVGTKSMNEGARRAKARRSRRRWGEVLLTLRHRPSSVEGRS</sequence>
<dbReference type="SMART" id="SM00558">
    <property type="entry name" value="JmjC"/>
    <property type="match status" value="1"/>
</dbReference>